<dbReference type="Gene3D" id="3.40.50.1220">
    <property type="entry name" value="TPP-binding domain"/>
    <property type="match status" value="1"/>
</dbReference>
<dbReference type="InterPro" id="IPR050134">
    <property type="entry name" value="NAD-dep_sirtuin_deacylases"/>
</dbReference>
<dbReference type="AlphaFoldDB" id="H5S9R5"/>
<dbReference type="NCBIfam" id="NF001753">
    <property type="entry name" value="PRK00481.1-3"/>
    <property type="match status" value="1"/>
</dbReference>
<dbReference type="InterPro" id="IPR027546">
    <property type="entry name" value="Sirtuin_class_III"/>
</dbReference>
<dbReference type="PANTHER" id="PTHR11085">
    <property type="entry name" value="NAD-DEPENDENT PROTEIN DEACYLASE SIRTUIN-5, MITOCHONDRIAL-RELATED"/>
    <property type="match status" value="1"/>
</dbReference>
<dbReference type="EMBL" id="AP011642">
    <property type="protein sequence ID" value="BAL52901.1"/>
    <property type="molecule type" value="Genomic_DNA"/>
</dbReference>
<evidence type="ECO:0000313" key="4">
    <source>
        <dbReference type="EMBL" id="BAL52901.1"/>
    </source>
</evidence>
<keyword evidence="2" id="KW-0520">NAD</keyword>
<dbReference type="InterPro" id="IPR026591">
    <property type="entry name" value="Sirtuin_cat_small_dom_sf"/>
</dbReference>
<evidence type="ECO:0000256" key="1">
    <source>
        <dbReference type="ARBA" id="ARBA00022679"/>
    </source>
</evidence>
<proteinExistence type="inferred from homology"/>
<name>H5S9R5_9ZZZZ</name>
<reference evidence="4" key="1">
    <citation type="journal article" date="2005" name="Environ. Microbiol.">
        <title>Genetic and functional properties of uncultivated thermophilic crenarchaeotes from a subsurface gold mine as revealed by analysis of genome fragments.</title>
        <authorList>
            <person name="Nunoura T."/>
            <person name="Hirayama H."/>
            <person name="Takami H."/>
            <person name="Oida H."/>
            <person name="Nishi S."/>
            <person name="Shimamura S."/>
            <person name="Suzuki Y."/>
            <person name="Inagaki F."/>
            <person name="Takai K."/>
            <person name="Nealson K.H."/>
            <person name="Horikoshi K."/>
        </authorList>
    </citation>
    <scope>NUCLEOTIDE SEQUENCE</scope>
</reference>
<dbReference type="GO" id="GO:0036055">
    <property type="term" value="F:protein-succinyllysine desuccinylase activity"/>
    <property type="evidence" value="ECO:0007669"/>
    <property type="project" value="InterPro"/>
</dbReference>
<dbReference type="GO" id="GO:0070403">
    <property type="term" value="F:NAD+ binding"/>
    <property type="evidence" value="ECO:0007669"/>
    <property type="project" value="InterPro"/>
</dbReference>
<sequence>MESAMSSGPRVVALTGAGISAESGVPTFRGPGGLWGRYRPEELATPEAFTRDPTRVWEWYAWRRERIARAEPNPAHRTLAEMEAALPGFRLITQNVDGLHQRAGSRRVIELHGNIWRVRCVREGRTWEDDRVPLPEIPPRCPACGAWLRPDVVWFGEPLPPAAWRQALEAAQQAEIFLVIGTSGMVEPAASLPRLARAHGAWIIEFNLEETPLTPLADEVWRGPVGETLPHWWRAFQDRP</sequence>
<keyword evidence="1" id="KW-0808">Transferase</keyword>
<dbReference type="InterPro" id="IPR003000">
    <property type="entry name" value="Sirtuin"/>
</dbReference>
<dbReference type="InterPro" id="IPR029035">
    <property type="entry name" value="DHS-like_NAD/FAD-binding_dom"/>
</dbReference>
<dbReference type="HAMAP" id="MF_01121">
    <property type="entry name" value="Sirtuin_ClassIII"/>
    <property type="match status" value="1"/>
</dbReference>
<dbReference type="CDD" id="cd01412">
    <property type="entry name" value="SIRT5_Af1_CobB"/>
    <property type="match status" value="1"/>
</dbReference>
<feature type="domain" description="Deacetylase sirtuin-type" evidence="3">
    <location>
        <begin position="1"/>
        <end position="240"/>
    </location>
</feature>
<organism evidence="4">
    <name type="scientific">uncultured prokaryote</name>
    <dbReference type="NCBI Taxonomy" id="198431"/>
    <lineage>
        <taxon>unclassified sequences</taxon>
        <taxon>environmental samples</taxon>
    </lineage>
</organism>
<dbReference type="Gene3D" id="3.30.1600.10">
    <property type="entry name" value="SIR2/SIRT2 'Small Domain"/>
    <property type="match status" value="1"/>
</dbReference>
<dbReference type="GO" id="GO:0036054">
    <property type="term" value="F:protein-malonyllysine demalonylase activity"/>
    <property type="evidence" value="ECO:0007669"/>
    <property type="project" value="InterPro"/>
</dbReference>
<accession>H5S9R5</accession>
<dbReference type="SUPFAM" id="SSF52467">
    <property type="entry name" value="DHS-like NAD/FAD-binding domain"/>
    <property type="match status" value="1"/>
</dbReference>
<dbReference type="PROSITE" id="PS50305">
    <property type="entry name" value="SIRTUIN"/>
    <property type="match status" value="1"/>
</dbReference>
<protein>
    <submittedName>
        <fullName evidence="4">Silent information regulator protein Sir2</fullName>
    </submittedName>
</protein>
<evidence type="ECO:0000256" key="2">
    <source>
        <dbReference type="ARBA" id="ARBA00023027"/>
    </source>
</evidence>
<evidence type="ECO:0000259" key="3">
    <source>
        <dbReference type="PROSITE" id="PS50305"/>
    </source>
</evidence>
<gene>
    <name evidence="4" type="ORF">HGMM_F03G07C25</name>
</gene>
<reference evidence="4" key="2">
    <citation type="journal article" date="2012" name="PLoS ONE">
        <title>A Deeply Branching Thermophilic Bacterium with an Ancient Acetyl-CoA Pathway Dominates a Subsurface Ecosystem.</title>
        <authorList>
            <person name="Takami H."/>
            <person name="Noguchi H."/>
            <person name="Takaki Y."/>
            <person name="Uchiyama I."/>
            <person name="Toyoda A."/>
            <person name="Nishi S."/>
            <person name="Chee G.-J."/>
            <person name="Arai W."/>
            <person name="Nunoura T."/>
            <person name="Itoh T."/>
            <person name="Hattori M."/>
            <person name="Takai K."/>
        </authorList>
    </citation>
    <scope>NUCLEOTIDE SEQUENCE</scope>
</reference>
<dbReference type="PANTHER" id="PTHR11085:SF10">
    <property type="entry name" value="NAD-DEPENDENT PROTEIN DEACYLASE SIRTUIN-5, MITOCHONDRIAL-RELATED"/>
    <property type="match status" value="1"/>
</dbReference>
<dbReference type="InterPro" id="IPR026590">
    <property type="entry name" value="Ssirtuin_cat_dom"/>
</dbReference>
<dbReference type="GO" id="GO:0017136">
    <property type="term" value="F:histone deacetylase activity, NAD-dependent"/>
    <property type="evidence" value="ECO:0007669"/>
    <property type="project" value="TreeGrafter"/>
</dbReference>
<dbReference type="Pfam" id="PF02146">
    <property type="entry name" value="SIR2"/>
    <property type="match status" value="1"/>
</dbReference>